<dbReference type="InterPro" id="IPR000182">
    <property type="entry name" value="GNAT_dom"/>
</dbReference>
<dbReference type="CDD" id="cd04301">
    <property type="entry name" value="NAT_SF"/>
    <property type="match status" value="1"/>
</dbReference>
<dbReference type="EMBL" id="MLQS01000017">
    <property type="protein sequence ID" value="OIJ19907.1"/>
    <property type="molecule type" value="Genomic_DNA"/>
</dbReference>
<reference evidence="2 4" key="1">
    <citation type="submission" date="2016-10" db="EMBL/GenBank/DDBJ databases">
        <title>Draft genome sequences of four alkaliphilic bacteria belonging to the Anaerobacillus genus.</title>
        <authorList>
            <person name="Bassil N.M."/>
            <person name="Lloyd J.R."/>
        </authorList>
    </citation>
    <scope>NUCLEOTIDE SEQUENCE [LARGE SCALE GENOMIC DNA]</scope>
    <source>
        <strain evidence="2 4">DSM 22531</strain>
    </source>
</reference>
<name>A0A1S2M158_9BACI</name>
<organism evidence="2 4">
    <name type="scientific">Anaerobacillus alkalidiazotrophicus</name>
    <dbReference type="NCBI Taxonomy" id="472963"/>
    <lineage>
        <taxon>Bacteria</taxon>
        <taxon>Bacillati</taxon>
        <taxon>Bacillota</taxon>
        <taxon>Bacilli</taxon>
        <taxon>Bacillales</taxon>
        <taxon>Bacillaceae</taxon>
        <taxon>Anaerobacillus</taxon>
    </lineage>
</organism>
<accession>A0A1S2M158</accession>
<keyword evidence="4" id="KW-1185">Reference proteome</keyword>
<dbReference type="RefSeq" id="WP_071390032.1">
    <property type="nucleotide sequence ID" value="NZ_MLQS01000017.1"/>
</dbReference>
<dbReference type="STRING" id="472963.BKP45_12710"/>
<dbReference type="Pfam" id="PF00583">
    <property type="entry name" value="Acetyltransf_1"/>
    <property type="match status" value="1"/>
</dbReference>
<dbReference type="GO" id="GO:0016747">
    <property type="term" value="F:acyltransferase activity, transferring groups other than amino-acyl groups"/>
    <property type="evidence" value="ECO:0007669"/>
    <property type="project" value="InterPro"/>
</dbReference>
<evidence type="ECO:0000259" key="1">
    <source>
        <dbReference type="PROSITE" id="PS51186"/>
    </source>
</evidence>
<protein>
    <recommendedName>
        <fullName evidence="1">N-acetyltransferase domain-containing protein</fullName>
    </recommendedName>
</protein>
<sequence length="189" mass="21601">MSVIIPYKFISKNGHRILLRSASPTDARPLCQLSYEVISENDTLVATIEEFYLNEEKQKESIYFYNDDPRSCLIVAEYNRQIIGMLTFQGGTLQKYQHHGSIGIIVKKDFRGTGVGKALLSTLIEWADYNPLLEKLCLEVLASNKSAILLYKSLGFIEEGRLVNQVKLGNGRYDDLIIMGKFLDYEWHL</sequence>
<dbReference type="InterPro" id="IPR016181">
    <property type="entry name" value="Acyl_CoA_acyltransferase"/>
</dbReference>
<dbReference type="PROSITE" id="PS51186">
    <property type="entry name" value="GNAT"/>
    <property type="match status" value="1"/>
</dbReference>
<dbReference type="PANTHER" id="PTHR43415:SF3">
    <property type="entry name" value="GNAT-FAMILY ACETYLTRANSFERASE"/>
    <property type="match status" value="1"/>
</dbReference>
<comment type="caution">
    <text evidence="2">The sequence shown here is derived from an EMBL/GenBank/DDBJ whole genome shotgun (WGS) entry which is preliminary data.</text>
</comment>
<dbReference type="OrthoDB" id="9802340at2"/>
<dbReference type="SUPFAM" id="SSF55729">
    <property type="entry name" value="Acyl-CoA N-acyltransferases (Nat)"/>
    <property type="match status" value="1"/>
</dbReference>
<feature type="domain" description="N-acetyltransferase" evidence="1">
    <location>
        <begin position="17"/>
        <end position="184"/>
    </location>
</feature>
<gene>
    <name evidence="3" type="ORF">BKP45_12710</name>
    <name evidence="2" type="ORF">BKP45_18425</name>
</gene>
<dbReference type="PANTHER" id="PTHR43415">
    <property type="entry name" value="SPERMIDINE N(1)-ACETYLTRANSFERASE"/>
    <property type="match status" value="1"/>
</dbReference>
<evidence type="ECO:0000313" key="3">
    <source>
        <dbReference type="EMBL" id="OIJ19907.1"/>
    </source>
</evidence>
<dbReference type="AlphaFoldDB" id="A0A1S2M158"/>
<proteinExistence type="predicted"/>
<dbReference type="Proteomes" id="UP000180057">
    <property type="component" value="Unassembled WGS sequence"/>
</dbReference>
<evidence type="ECO:0000313" key="2">
    <source>
        <dbReference type="EMBL" id="OIJ18428.1"/>
    </source>
</evidence>
<evidence type="ECO:0000313" key="4">
    <source>
        <dbReference type="Proteomes" id="UP000180057"/>
    </source>
</evidence>
<dbReference type="Gene3D" id="3.40.630.30">
    <property type="match status" value="1"/>
</dbReference>
<dbReference type="EMBL" id="MLQS01000030">
    <property type="protein sequence ID" value="OIJ18428.1"/>
    <property type="molecule type" value="Genomic_DNA"/>
</dbReference>